<organism evidence="5 6">
    <name type="scientific">Tenacibaculum lutimaris</name>
    <dbReference type="NCBI Taxonomy" id="285258"/>
    <lineage>
        <taxon>Bacteria</taxon>
        <taxon>Pseudomonadati</taxon>
        <taxon>Bacteroidota</taxon>
        <taxon>Flavobacteriia</taxon>
        <taxon>Flavobacteriales</taxon>
        <taxon>Flavobacteriaceae</taxon>
        <taxon>Tenacibaculum</taxon>
    </lineage>
</organism>
<dbReference type="RefSeq" id="WP_120187655.1">
    <property type="nucleotide sequence ID" value="NZ_RAQM01000013.1"/>
</dbReference>
<dbReference type="AlphaFoldDB" id="A0A420DYD6"/>
<dbReference type="Gene3D" id="3.40.50.10860">
    <property type="entry name" value="Leucine Dehydrogenase, chain A, domain 1"/>
    <property type="match status" value="1"/>
</dbReference>
<evidence type="ECO:0000256" key="2">
    <source>
        <dbReference type="ARBA" id="ARBA00023002"/>
    </source>
</evidence>
<evidence type="ECO:0000313" key="6">
    <source>
        <dbReference type="Proteomes" id="UP000285780"/>
    </source>
</evidence>
<evidence type="ECO:0000313" key="5">
    <source>
        <dbReference type="EMBL" id="RKF02828.1"/>
    </source>
</evidence>
<comment type="caution">
    <text evidence="5">The sequence shown here is derived from an EMBL/GenBank/DDBJ whole genome shotgun (WGS) entry which is preliminary data.</text>
</comment>
<dbReference type="EMBL" id="RAQM01000013">
    <property type="protein sequence ID" value="RKF02828.1"/>
    <property type="molecule type" value="Genomic_DNA"/>
</dbReference>
<name>A0A420DYD6_9FLAO</name>
<dbReference type="Proteomes" id="UP000285780">
    <property type="component" value="Unassembled WGS sequence"/>
</dbReference>
<evidence type="ECO:0000256" key="1">
    <source>
        <dbReference type="ARBA" id="ARBA00006382"/>
    </source>
</evidence>
<keyword evidence="6" id="KW-1185">Reference proteome</keyword>
<dbReference type="InterPro" id="IPR006097">
    <property type="entry name" value="Glu/Leu/Phe/Val/Trp_DH_dimer"/>
</dbReference>
<dbReference type="Pfam" id="PF02812">
    <property type="entry name" value="ELFV_dehydrog_N"/>
    <property type="match status" value="1"/>
</dbReference>
<dbReference type="Gene3D" id="3.40.50.720">
    <property type="entry name" value="NAD(P)-binding Rossmann-like Domain"/>
    <property type="match status" value="1"/>
</dbReference>
<dbReference type="PRINTS" id="PR00082">
    <property type="entry name" value="GLFDHDRGNASE"/>
</dbReference>
<dbReference type="PANTHER" id="PTHR11606:SF13">
    <property type="entry name" value="GLUTAMATE DEHYDROGENASE 1, MITOCHONDRIAL"/>
    <property type="match status" value="1"/>
</dbReference>
<sequence length="408" mass="45274">MKELLKRYEEKQPEVVFNWKDPETEAEGWTVINSLRGGAAGGGTRMRKGLDKYEVTSLAKTMEVKFTVSGPAIGGAKSGINFDPQDPRKKGVLERWYKAVAPLLKNYYGTGGDLNVDEIHEVIPITEDSGVWHPQEGVFNGHFKPTEADKINRIGQLRHGVIKVLEDKNLSPDITRKYTVADMITGYGVAEAVRHYYDIYGGTVVGKRAVVQGFGNVGSAAAYYLAQMGAKVVGIIDRVGGVIKEEGFSFEEIQEMFLNKDGNTLVSENMIPFEEINERVWNLPCEIFAPCAASRLITQDQINSMIKSGLEVISCGANVPFADKEIFFGPIMEDTDKKVSLIPDFISNCGMARVFAYFMERRVEMTDQAIFEDTSNTIKKALQRTHAKSAAKTQISETAFEIALKELV</sequence>
<dbReference type="Pfam" id="PF00208">
    <property type="entry name" value="ELFV_dehydrog"/>
    <property type="match status" value="1"/>
</dbReference>
<dbReference type="PANTHER" id="PTHR11606">
    <property type="entry name" value="GLUTAMATE DEHYDROGENASE"/>
    <property type="match status" value="1"/>
</dbReference>
<dbReference type="GO" id="GO:0006538">
    <property type="term" value="P:L-glutamate catabolic process"/>
    <property type="evidence" value="ECO:0007669"/>
    <property type="project" value="TreeGrafter"/>
</dbReference>
<reference evidence="5 6" key="1">
    <citation type="submission" date="2018-09" db="EMBL/GenBank/DDBJ databases">
        <title>Genomic Encyclopedia of Archaeal and Bacterial Type Strains, Phase II (KMG-II): from individual species to whole genera.</title>
        <authorList>
            <person name="Goeker M."/>
        </authorList>
    </citation>
    <scope>NUCLEOTIDE SEQUENCE [LARGE SCALE GENOMIC DNA]</scope>
    <source>
        <strain evidence="5 6">DSM 16505</strain>
    </source>
</reference>
<dbReference type="SUPFAM" id="SSF51735">
    <property type="entry name" value="NAD(P)-binding Rossmann-fold domains"/>
    <property type="match status" value="1"/>
</dbReference>
<gene>
    <name evidence="5" type="ORF">C8N26_2678</name>
</gene>
<proteinExistence type="inferred from homology"/>
<evidence type="ECO:0000256" key="3">
    <source>
        <dbReference type="RuleBase" id="RU004417"/>
    </source>
</evidence>
<feature type="domain" description="Glutamate/phenylalanine/leucine/valine/L-tryptophan dehydrogenase C-terminal" evidence="4">
    <location>
        <begin position="181"/>
        <end position="408"/>
    </location>
</feature>
<accession>A0A420DYD6</accession>
<evidence type="ECO:0000259" key="4">
    <source>
        <dbReference type="SMART" id="SM00839"/>
    </source>
</evidence>
<dbReference type="InterPro" id="IPR046346">
    <property type="entry name" value="Aminoacid_DH-like_N_sf"/>
</dbReference>
<dbReference type="SUPFAM" id="SSF53223">
    <property type="entry name" value="Aminoacid dehydrogenase-like, N-terminal domain"/>
    <property type="match status" value="1"/>
</dbReference>
<protein>
    <submittedName>
        <fullName evidence="5">Glutamate dehydrogenase/leucine dehydrogenase</fullName>
    </submittedName>
</protein>
<keyword evidence="2 3" id="KW-0560">Oxidoreductase</keyword>
<dbReference type="SMART" id="SM00839">
    <property type="entry name" value="ELFV_dehydrog"/>
    <property type="match status" value="1"/>
</dbReference>
<dbReference type="GO" id="GO:0004352">
    <property type="term" value="F:glutamate dehydrogenase (NAD+) activity"/>
    <property type="evidence" value="ECO:0007669"/>
    <property type="project" value="TreeGrafter"/>
</dbReference>
<dbReference type="InterPro" id="IPR006095">
    <property type="entry name" value="Glu/Leu/Phe/Val/Trp_DH"/>
</dbReference>
<dbReference type="InterPro" id="IPR006096">
    <property type="entry name" value="Glu/Leu/Phe/Val/Trp_DH_C"/>
</dbReference>
<comment type="similarity">
    <text evidence="1 3">Belongs to the Glu/Leu/Phe/Val dehydrogenases family.</text>
</comment>
<dbReference type="InterPro" id="IPR036291">
    <property type="entry name" value="NAD(P)-bd_dom_sf"/>
</dbReference>